<keyword evidence="5" id="KW-0611">Plant defense</keyword>
<reference evidence="11" key="1">
    <citation type="submission" date="2024-10" db="EMBL/GenBank/DDBJ databases">
        <authorList>
            <person name="Ryan C."/>
        </authorList>
    </citation>
    <scope>NUCLEOTIDE SEQUENCE [LARGE SCALE GENOMIC DNA]</scope>
</reference>
<evidence type="ECO:0000256" key="4">
    <source>
        <dbReference type="ARBA" id="ARBA00022741"/>
    </source>
</evidence>
<evidence type="ECO:0000259" key="8">
    <source>
        <dbReference type="Pfam" id="PF18052"/>
    </source>
</evidence>
<feature type="domain" description="Disease resistance protein winged helix" evidence="9">
    <location>
        <begin position="586"/>
        <end position="636"/>
    </location>
</feature>
<evidence type="ECO:0000313" key="12">
    <source>
        <dbReference type="Proteomes" id="UP001497457"/>
    </source>
</evidence>
<dbReference type="InterPro" id="IPR044974">
    <property type="entry name" value="Disease_R_plants"/>
</dbReference>
<feature type="domain" description="Disease resistance R13L4/SHOC-2-like LRR" evidence="10">
    <location>
        <begin position="892"/>
        <end position="1090"/>
    </location>
</feature>
<evidence type="ECO:0000256" key="3">
    <source>
        <dbReference type="ARBA" id="ARBA00022737"/>
    </source>
</evidence>
<evidence type="ECO:0000256" key="6">
    <source>
        <dbReference type="ARBA" id="ARBA00023054"/>
    </source>
</evidence>
<dbReference type="InterPro" id="IPR058922">
    <property type="entry name" value="WHD_DRP"/>
</dbReference>
<protein>
    <recommendedName>
        <fullName evidence="13">Disease resistance protein RPM1</fullName>
    </recommendedName>
</protein>
<dbReference type="InterPro" id="IPR027417">
    <property type="entry name" value="P-loop_NTPase"/>
</dbReference>
<keyword evidence="2" id="KW-0433">Leucine-rich repeat</keyword>
<dbReference type="SUPFAM" id="SSF52047">
    <property type="entry name" value="RNI-like"/>
    <property type="match status" value="1"/>
</dbReference>
<dbReference type="AlphaFoldDB" id="A0ABC9AZU8"/>
<comment type="similarity">
    <text evidence="1">Belongs to the disease resistance NB-LRR family.</text>
</comment>
<accession>A0ABC9AZU8</accession>
<evidence type="ECO:0000256" key="5">
    <source>
        <dbReference type="ARBA" id="ARBA00022821"/>
    </source>
</evidence>
<dbReference type="InterPro" id="IPR055414">
    <property type="entry name" value="LRR_R13L4/SHOC2-like"/>
</dbReference>
<proteinExistence type="inferred from homology"/>
<dbReference type="SUPFAM" id="SSF52540">
    <property type="entry name" value="P-loop containing nucleoside triphosphate hydrolases"/>
    <property type="match status" value="1"/>
</dbReference>
<evidence type="ECO:0000256" key="1">
    <source>
        <dbReference type="ARBA" id="ARBA00008894"/>
    </source>
</evidence>
<dbReference type="InterPro" id="IPR038005">
    <property type="entry name" value="RX-like_CC"/>
</dbReference>
<dbReference type="PRINTS" id="PR00364">
    <property type="entry name" value="DISEASERSIST"/>
</dbReference>
<name>A0ABC9AZU8_9POAL</name>
<dbReference type="InterPro" id="IPR018247">
    <property type="entry name" value="EF_Hand_1_Ca_BS"/>
</dbReference>
<dbReference type="PANTHER" id="PTHR23155:SF1135">
    <property type="entry name" value="OS08G0246300 PROTEIN"/>
    <property type="match status" value="1"/>
</dbReference>
<dbReference type="Gene3D" id="3.40.50.300">
    <property type="entry name" value="P-loop containing nucleotide triphosphate hydrolases"/>
    <property type="match status" value="1"/>
</dbReference>
<dbReference type="Gene3D" id="1.20.5.4130">
    <property type="match status" value="1"/>
</dbReference>
<dbReference type="Pfam" id="PF18052">
    <property type="entry name" value="Rx_N"/>
    <property type="match status" value="1"/>
</dbReference>
<dbReference type="EMBL" id="OZ075134">
    <property type="protein sequence ID" value="CAL4990952.1"/>
    <property type="molecule type" value="Genomic_DNA"/>
</dbReference>
<dbReference type="Pfam" id="PF23559">
    <property type="entry name" value="WHD_DRP"/>
    <property type="match status" value="1"/>
</dbReference>
<feature type="domain" description="Disease resistance R13L4/SHOC-2-like LRR" evidence="10">
    <location>
        <begin position="714"/>
        <end position="819"/>
    </location>
</feature>
<evidence type="ECO:0000256" key="7">
    <source>
        <dbReference type="SAM" id="MobiDB-lite"/>
    </source>
</evidence>
<keyword evidence="6" id="KW-0175">Coiled coil</keyword>
<dbReference type="Proteomes" id="UP001497457">
    <property type="component" value="Chromosome 24b"/>
</dbReference>
<dbReference type="PROSITE" id="PS00018">
    <property type="entry name" value="EF_HAND_1"/>
    <property type="match status" value="1"/>
</dbReference>
<keyword evidence="3" id="KW-0677">Repeat</keyword>
<dbReference type="PANTHER" id="PTHR23155">
    <property type="entry name" value="DISEASE RESISTANCE PROTEIN RP"/>
    <property type="match status" value="1"/>
</dbReference>
<feature type="domain" description="Disease resistance N-terminal" evidence="8">
    <location>
        <begin position="16"/>
        <end position="94"/>
    </location>
</feature>
<sequence>MADFALGLTKTAVEGTLSFVKSAIEQEKKLKEKVEDDLVFITGEFQMMQSFLRVANRERAKNEVVQTWVRQVRNMAFNVEDCVEFVVINIDNRSAMGWLRRSWHTVSQHLRRTVLCCATPPPLDVAVEEIKQLKARVLDVSQRNTRYHLISDDSGSSSKPIMPAEQLAAASMCASALPMLREIWDDTGRRRDIYDLKTLITSEGNDRQVITICASAEVCLEATSILRKAYSDPEICQEFKFRAWGAGLRSDMGELLWQLRRRGVFSILGTGCPDIVDHLKTLMHFEGQKFEHCSLLLLEDSLDEQAFAENLLRDFHLHDEDQDKEVGAEDIKEGTDPIQRCCNFLHKKDCLLIIIGLKSTDDWDTLKSIFFYRLSKGSCILVHTDEANVATYCADHEYRVLRGKDLVAGMLVSDDKEASEEQDYSRIIQSGFMDKNYEMSPRMKEACLWYEFELLGRGEELGKLSNLCKEPPRVVSVWGIAGVGKSALVRKLYFSKMLHLDSRVTKCGSLRRIIAAIGEYFKAITYDMVVSVKQDFIESFGDHFMVALETYPDQGFTSLRGLFSWMQHYIDSRSDSLRPCIFYIPVFPANTKIRRNRLLRRWIAEGYSRDTSRVSAENWGSMFFSQLIDLSIIHQDCKTNLWKVNGFFYEYIITRPTEDNLVFALEDHYAWDNLVSELEGQSDRDSQRTRQHLTIRSSWVRDETVFNSFDFSRLRSLTVFGEWKPFFITKNMKLLRVLDLEGTTHGLTNDDLEQIGKILSRLKFLSLRGCKNIDRLPNSLGGMRLLQTLDVRHTSIVTLPSAIAKLEKLQYIRAGTTVPSNKDWKSTPTEDGDGTGPSQPVAAGPKPVEEADITDPSQLPPPPAAATVPIKTEDGKGIGPSQQTVIDVQVSSWLSKLRCIKRLGNGGVDVPARIGSLMVLHTLGVVNVSGASGKTILKEIKKLTKLRKLGVSGINSGNIEQLWSTISDLCYLESLSVRVDMGKKGSYVSLDGISQLPKTRKSLKLYGHIHRMPLWIRQLGHLKKLDLETTILTVQDIDDVLGELPADVFISLCVKPMVHDELIFAPKVSLSLTLRVLKIDCTSNNLQVKFGYVCVHLLILHCSSGSSLGISGLQNLDELKEVWLKGSYGEALKKGPQRQIEEWPADESVPKPVLKLDE</sequence>
<dbReference type="InterPro" id="IPR041118">
    <property type="entry name" value="Rx_N"/>
</dbReference>
<evidence type="ECO:0000259" key="9">
    <source>
        <dbReference type="Pfam" id="PF23559"/>
    </source>
</evidence>
<dbReference type="Pfam" id="PF23598">
    <property type="entry name" value="LRR_14"/>
    <property type="match status" value="2"/>
</dbReference>
<organism evidence="11 12">
    <name type="scientific">Urochloa decumbens</name>
    <dbReference type="NCBI Taxonomy" id="240449"/>
    <lineage>
        <taxon>Eukaryota</taxon>
        <taxon>Viridiplantae</taxon>
        <taxon>Streptophyta</taxon>
        <taxon>Embryophyta</taxon>
        <taxon>Tracheophyta</taxon>
        <taxon>Spermatophyta</taxon>
        <taxon>Magnoliopsida</taxon>
        <taxon>Liliopsida</taxon>
        <taxon>Poales</taxon>
        <taxon>Poaceae</taxon>
        <taxon>PACMAD clade</taxon>
        <taxon>Panicoideae</taxon>
        <taxon>Panicodae</taxon>
        <taxon>Paniceae</taxon>
        <taxon>Melinidinae</taxon>
        <taxon>Urochloa</taxon>
    </lineage>
</organism>
<keyword evidence="4" id="KW-0547">Nucleotide-binding</keyword>
<dbReference type="CDD" id="cd14798">
    <property type="entry name" value="RX-CC_like"/>
    <property type="match status" value="1"/>
</dbReference>
<dbReference type="GO" id="GO:0000166">
    <property type="term" value="F:nucleotide binding"/>
    <property type="evidence" value="ECO:0007669"/>
    <property type="project" value="UniProtKB-KW"/>
</dbReference>
<dbReference type="InterPro" id="IPR032675">
    <property type="entry name" value="LRR_dom_sf"/>
</dbReference>
<dbReference type="GO" id="GO:0006952">
    <property type="term" value="P:defense response"/>
    <property type="evidence" value="ECO:0007669"/>
    <property type="project" value="UniProtKB-KW"/>
</dbReference>
<evidence type="ECO:0000313" key="11">
    <source>
        <dbReference type="EMBL" id="CAL4990952.1"/>
    </source>
</evidence>
<keyword evidence="12" id="KW-1185">Reference proteome</keyword>
<evidence type="ECO:0008006" key="13">
    <source>
        <dbReference type="Google" id="ProtNLM"/>
    </source>
</evidence>
<gene>
    <name evidence="11" type="ORF">URODEC1_LOCUS60441</name>
</gene>
<feature type="region of interest" description="Disordered" evidence="7">
    <location>
        <begin position="818"/>
        <end position="866"/>
    </location>
</feature>
<dbReference type="GO" id="GO:0051707">
    <property type="term" value="P:response to other organism"/>
    <property type="evidence" value="ECO:0007669"/>
    <property type="project" value="UniProtKB-ARBA"/>
</dbReference>
<evidence type="ECO:0000256" key="2">
    <source>
        <dbReference type="ARBA" id="ARBA00022614"/>
    </source>
</evidence>
<evidence type="ECO:0000259" key="10">
    <source>
        <dbReference type="Pfam" id="PF23598"/>
    </source>
</evidence>
<dbReference type="Gene3D" id="3.80.10.10">
    <property type="entry name" value="Ribonuclease Inhibitor"/>
    <property type="match status" value="2"/>
</dbReference>